<dbReference type="PANTHER" id="PTHR48258:SF9">
    <property type="entry name" value="OS01G0348150 PROTEIN"/>
    <property type="match status" value="1"/>
</dbReference>
<keyword evidence="3" id="KW-1185">Reference proteome</keyword>
<dbReference type="AlphaFoldDB" id="A0AAQ3TBL9"/>
<dbReference type="Proteomes" id="UP001341281">
    <property type="component" value="Chromosome 04"/>
</dbReference>
<protein>
    <recommendedName>
        <fullName evidence="1">DUF4218 domain-containing protein</fullName>
    </recommendedName>
</protein>
<accession>A0AAQ3TBL9</accession>
<evidence type="ECO:0000313" key="3">
    <source>
        <dbReference type="Proteomes" id="UP001341281"/>
    </source>
</evidence>
<dbReference type="Pfam" id="PF13960">
    <property type="entry name" value="DUF4218"/>
    <property type="match status" value="1"/>
</dbReference>
<feature type="domain" description="DUF4218" evidence="1">
    <location>
        <begin position="138"/>
        <end position="219"/>
    </location>
</feature>
<reference evidence="2 3" key="1">
    <citation type="submission" date="2024-02" db="EMBL/GenBank/DDBJ databases">
        <title>High-quality chromosome-scale genome assembly of Pensacola bahiagrass (Paspalum notatum Flugge var. saurae).</title>
        <authorList>
            <person name="Vega J.M."/>
            <person name="Podio M."/>
            <person name="Orjuela J."/>
            <person name="Siena L.A."/>
            <person name="Pessino S.C."/>
            <person name="Combes M.C."/>
            <person name="Mariac C."/>
            <person name="Albertini E."/>
            <person name="Pupilli F."/>
            <person name="Ortiz J.P.A."/>
            <person name="Leblanc O."/>
        </authorList>
    </citation>
    <scope>NUCLEOTIDE SEQUENCE [LARGE SCALE GENOMIC DNA]</scope>
    <source>
        <strain evidence="2">R1</strain>
        <tissue evidence="2">Leaf</tissue>
    </source>
</reference>
<gene>
    <name evidence="2" type="ORF">U9M48_019155</name>
</gene>
<evidence type="ECO:0000313" key="2">
    <source>
        <dbReference type="EMBL" id="WVZ70493.1"/>
    </source>
</evidence>
<dbReference type="EMBL" id="CP144748">
    <property type="protein sequence ID" value="WVZ70493.1"/>
    <property type="molecule type" value="Genomic_DNA"/>
</dbReference>
<sequence>MKVTKNLSVNLLGFLGMYGKNKDTLEAREDMAALKGGQGHHYFGTASYTLCKREKESMFECLGGIKVPSGYSSNVRRIIKCKDKKFINIKSHDCHVLMTQMLPVVLRRILLENFRKTITKQCAFLNTLSQKNDVVQCPVSLELIFPPSFFDIMTHLLVHIVKEIGILGPVFLHNMLPFERYMAVLKKYVRNRSRPKGCIAKGYVTEEVIEFYTDYIDELKPIGVFLSRYEGRLGGKGTLGKKSTLHSLGSLDFGGSVHGGSQKNPTLSIPGKV</sequence>
<proteinExistence type="predicted"/>
<evidence type="ECO:0000259" key="1">
    <source>
        <dbReference type="Pfam" id="PF13960"/>
    </source>
</evidence>
<dbReference type="PANTHER" id="PTHR48258">
    <property type="entry name" value="DUF4218 DOMAIN-CONTAINING PROTEIN-RELATED"/>
    <property type="match status" value="1"/>
</dbReference>
<dbReference type="InterPro" id="IPR025452">
    <property type="entry name" value="DUF4218"/>
</dbReference>
<name>A0AAQ3TBL9_PASNO</name>
<organism evidence="2 3">
    <name type="scientific">Paspalum notatum var. saurae</name>
    <dbReference type="NCBI Taxonomy" id="547442"/>
    <lineage>
        <taxon>Eukaryota</taxon>
        <taxon>Viridiplantae</taxon>
        <taxon>Streptophyta</taxon>
        <taxon>Embryophyta</taxon>
        <taxon>Tracheophyta</taxon>
        <taxon>Spermatophyta</taxon>
        <taxon>Magnoliopsida</taxon>
        <taxon>Liliopsida</taxon>
        <taxon>Poales</taxon>
        <taxon>Poaceae</taxon>
        <taxon>PACMAD clade</taxon>
        <taxon>Panicoideae</taxon>
        <taxon>Andropogonodae</taxon>
        <taxon>Paspaleae</taxon>
        <taxon>Paspalinae</taxon>
        <taxon>Paspalum</taxon>
    </lineage>
</organism>